<protein>
    <recommendedName>
        <fullName evidence="3">DDE-1 domain-containing protein</fullName>
    </recommendedName>
</protein>
<evidence type="ECO:0000313" key="1">
    <source>
        <dbReference type="EMBL" id="KAJ8313657.1"/>
    </source>
</evidence>
<dbReference type="EMBL" id="JARBDR010000342">
    <property type="protein sequence ID" value="KAJ8313657.1"/>
    <property type="molecule type" value="Genomic_DNA"/>
</dbReference>
<organism evidence="1 2">
    <name type="scientific">Tegillarca granosa</name>
    <name type="common">Malaysian cockle</name>
    <name type="synonym">Anadara granosa</name>
    <dbReference type="NCBI Taxonomy" id="220873"/>
    <lineage>
        <taxon>Eukaryota</taxon>
        <taxon>Metazoa</taxon>
        <taxon>Spiralia</taxon>
        <taxon>Lophotrochozoa</taxon>
        <taxon>Mollusca</taxon>
        <taxon>Bivalvia</taxon>
        <taxon>Autobranchia</taxon>
        <taxon>Pteriomorphia</taxon>
        <taxon>Arcoida</taxon>
        <taxon>Arcoidea</taxon>
        <taxon>Arcidae</taxon>
        <taxon>Tegillarca</taxon>
    </lineage>
</organism>
<reference evidence="1 2" key="1">
    <citation type="submission" date="2022-12" db="EMBL/GenBank/DDBJ databases">
        <title>Chromosome-level genome of Tegillarca granosa.</title>
        <authorList>
            <person name="Kim J."/>
        </authorList>
    </citation>
    <scope>NUCLEOTIDE SEQUENCE [LARGE SCALE GENOMIC DNA]</scope>
    <source>
        <strain evidence="1">Teg-2019</strain>
        <tissue evidence="1">Adductor muscle</tissue>
    </source>
</reference>
<dbReference type="Proteomes" id="UP001217089">
    <property type="component" value="Unassembled WGS sequence"/>
</dbReference>
<sequence>MKIQGSHVLMFLDNASCHVHTKLTNVTLEFLPPNTKVTSNGPENYPSSKISVYIGWLFLETIRSIRLTIQKCFVISGFILDTNEEDNCDSEYDDILLAVFQMARDIFGMEFHDLVCIDEELSSSASSVVDWDKNAKELLLL</sequence>
<evidence type="ECO:0008006" key="3">
    <source>
        <dbReference type="Google" id="ProtNLM"/>
    </source>
</evidence>
<keyword evidence="2" id="KW-1185">Reference proteome</keyword>
<gene>
    <name evidence="1" type="ORF">KUTeg_008218</name>
</gene>
<proteinExistence type="predicted"/>
<accession>A0ABQ9F8H7</accession>
<name>A0ABQ9F8H7_TEGGR</name>
<comment type="caution">
    <text evidence="1">The sequence shown here is derived from an EMBL/GenBank/DDBJ whole genome shotgun (WGS) entry which is preliminary data.</text>
</comment>
<evidence type="ECO:0000313" key="2">
    <source>
        <dbReference type="Proteomes" id="UP001217089"/>
    </source>
</evidence>